<feature type="transmembrane region" description="Helical" evidence="9">
    <location>
        <begin position="408"/>
        <end position="428"/>
    </location>
</feature>
<dbReference type="EMBL" id="CP016540">
    <property type="protein sequence ID" value="ANU27298.1"/>
    <property type="molecule type" value="Genomic_DNA"/>
</dbReference>
<keyword evidence="4 9" id="KW-0812">Transmembrane</keyword>
<feature type="transmembrane region" description="Helical" evidence="9">
    <location>
        <begin position="88"/>
        <end position="108"/>
    </location>
</feature>
<evidence type="ECO:0000256" key="9">
    <source>
        <dbReference type="SAM" id="Phobius"/>
    </source>
</evidence>
<feature type="transmembrane region" description="Helical" evidence="9">
    <location>
        <begin position="12"/>
        <end position="29"/>
    </location>
</feature>
<evidence type="ECO:0000256" key="6">
    <source>
        <dbReference type="ARBA" id="ARBA00022989"/>
    </source>
</evidence>
<evidence type="ECO:0000313" key="10">
    <source>
        <dbReference type="EMBL" id="ANU27298.1"/>
    </source>
</evidence>
<keyword evidence="7 9" id="KW-0472">Membrane</keyword>
<dbReference type="GO" id="GO:0005886">
    <property type="term" value="C:plasma membrane"/>
    <property type="evidence" value="ECO:0007669"/>
    <property type="project" value="TreeGrafter"/>
</dbReference>
<evidence type="ECO:0000313" key="11">
    <source>
        <dbReference type="Proteomes" id="UP000053354"/>
    </source>
</evidence>
<evidence type="ECO:0000256" key="3">
    <source>
        <dbReference type="ARBA" id="ARBA00020150"/>
    </source>
</evidence>
<keyword evidence="11" id="KW-1185">Reference proteome</keyword>
<reference evidence="10" key="1">
    <citation type="submission" date="2016-10" db="EMBL/GenBank/DDBJ databases">
        <authorList>
            <person name="See-Too W.S."/>
        </authorList>
    </citation>
    <scope>NUCLEOTIDE SEQUENCE</scope>
    <source>
        <strain evidence="10">L10.15</strain>
    </source>
</reference>
<evidence type="ECO:0000256" key="4">
    <source>
        <dbReference type="ARBA" id="ARBA00022692"/>
    </source>
</evidence>
<dbReference type="GO" id="GO:1905039">
    <property type="term" value="P:carboxylic acid transmembrane transport"/>
    <property type="evidence" value="ECO:0007669"/>
    <property type="project" value="UniProtKB-ARBA"/>
</dbReference>
<dbReference type="InterPro" id="IPR001898">
    <property type="entry name" value="SLC13A/DASS"/>
</dbReference>
<dbReference type="NCBIfam" id="TIGR00785">
    <property type="entry name" value="dass"/>
    <property type="match status" value="1"/>
</dbReference>
<protein>
    <recommendedName>
        <fullName evidence="3">Sodium-dependent dicarboxylate transporter SdcS</fullName>
    </recommendedName>
    <alternativeName>
        <fullName evidence="8">Na(+)/dicarboxylate symporter</fullName>
    </alternativeName>
</protein>
<dbReference type="PANTHER" id="PTHR10283:SF82">
    <property type="entry name" value="SOLUTE CARRIER FAMILY 13 MEMBER 2"/>
    <property type="match status" value="1"/>
</dbReference>
<dbReference type="STRING" id="1302659.I858_009890"/>
<dbReference type="Proteomes" id="UP000053354">
    <property type="component" value="Chromosome"/>
</dbReference>
<accession>A0A1B1S276</accession>
<comment type="subcellular location">
    <subcellularLocation>
        <location evidence="1">Membrane</location>
        <topology evidence="1">Multi-pass membrane protein</topology>
    </subcellularLocation>
</comment>
<feature type="transmembrane region" description="Helical" evidence="9">
    <location>
        <begin position="384"/>
        <end position="402"/>
    </location>
</feature>
<feature type="transmembrane region" description="Helical" evidence="9">
    <location>
        <begin position="359"/>
        <end position="377"/>
    </location>
</feature>
<evidence type="ECO:0000256" key="7">
    <source>
        <dbReference type="ARBA" id="ARBA00023136"/>
    </source>
</evidence>
<feature type="transmembrane region" description="Helical" evidence="9">
    <location>
        <begin position="291"/>
        <end position="313"/>
    </location>
</feature>
<organism evidence="10 11">
    <name type="scientific">Planococcus versutus</name>
    <dbReference type="NCBI Taxonomy" id="1302659"/>
    <lineage>
        <taxon>Bacteria</taxon>
        <taxon>Bacillati</taxon>
        <taxon>Bacillota</taxon>
        <taxon>Bacilli</taxon>
        <taxon>Bacillales</taxon>
        <taxon>Caryophanaceae</taxon>
        <taxon>Planococcus</taxon>
    </lineage>
</organism>
<feature type="transmembrane region" description="Helical" evidence="9">
    <location>
        <begin position="173"/>
        <end position="196"/>
    </location>
</feature>
<dbReference type="Pfam" id="PF00939">
    <property type="entry name" value="Na_sulph_symp"/>
    <property type="match status" value="1"/>
</dbReference>
<dbReference type="RefSeq" id="WP_049693177.1">
    <property type="nucleotide sequence ID" value="NZ_CP016540.2"/>
</dbReference>
<keyword evidence="6 9" id="KW-1133">Transmembrane helix</keyword>
<keyword evidence="5" id="KW-0813">Transport</keyword>
<dbReference type="OrthoDB" id="2339361at2"/>
<dbReference type="KEGG" id="pll:I858_009890"/>
<proteinExistence type="inferred from homology"/>
<evidence type="ECO:0000256" key="5">
    <source>
        <dbReference type="ARBA" id="ARBA00022847"/>
    </source>
</evidence>
<feature type="transmembrane region" description="Helical" evidence="9">
    <location>
        <begin position="216"/>
        <end position="236"/>
    </location>
</feature>
<dbReference type="GO" id="GO:0015293">
    <property type="term" value="F:symporter activity"/>
    <property type="evidence" value="ECO:0007669"/>
    <property type="project" value="UniProtKB-KW"/>
</dbReference>
<evidence type="ECO:0000256" key="8">
    <source>
        <dbReference type="ARBA" id="ARBA00031174"/>
    </source>
</evidence>
<feature type="transmembrane region" description="Helical" evidence="9">
    <location>
        <begin position="60"/>
        <end position="82"/>
    </location>
</feature>
<name>A0A1B1S276_9BACL</name>
<sequence length="473" mass="51683">MKSNSVENARTLLFIGIAILGFLAVYFLLPNDFSYAAKVMTSIITLGIILWSLESIPIGLTALIILLLMLLFDVADTTVIFSGFASPATYLIVGGMMLATAVNETALIKRMSYTILKKWGGRSAGLLGSIIMIQQIQAFFIPSTAVRSALILPVSTMIIETTHAEPGGNLRKMIMLGVAFGGVISGTSVMTAAIGNILTVELLNRLAGINITYFQWFYYTFPIWLLLIPAIWFMLLKVFPLPEEQQYFPAIKDEMTKKLKELGPVNAREIRCLIILLTIVILWLTEPLHGLHPSIPALAGVVLMTFPVIGVASWEPVVRINYNTVLLVSITLSMGYTFVDSGASTTISQYLSVDWFLQLIQNPFPSVVIVIILAQVFHKMISNVATAVVVLVPIVISVAQNAGVDPLVMAFTTGLTCLFGFILIVESMPNLIAHSTGMISQKDFLKPGLYATVISVSATIFVAATWWNWIGLI</sequence>
<feature type="transmembrane region" description="Helical" evidence="9">
    <location>
        <begin position="449"/>
        <end position="470"/>
    </location>
</feature>
<gene>
    <name evidence="10" type="ORF">I858_009890</name>
</gene>
<dbReference type="AlphaFoldDB" id="A0A1B1S276"/>
<feature type="transmembrane region" description="Helical" evidence="9">
    <location>
        <begin position="320"/>
        <end position="339"/>
    </location>
</feature>
<evidence type="ECO:0000256" key="1">
    <source>
        <dbReference type="ARBA" id="ARBA00004141"/>
    </source>
</evidence>
<comment type="similarity">
    <text evidence="2">Belongs to the SLC13A/DASS transporter (TC 2.A.47) family. NADC subfamily.</text>
</comment>
<dbReference type="GO" id="GO:0008514">
    <property type="term" value="F:organic anion transmembrane transporter activity"/>
    <property type="evidence" value="ECO:0007669"/>
    <property type="project" value="UniProtKB-ARBA"/>
</dbReference>
<dbReference type="PANTHER" id="PTHR10283">
    <property type="entry name" value="SOLUTE CARRIER FAMILY 13 MEMBER"/>
    <property type="match status" value="1"/>
</dbReference>
<keyword evidence="5" id="KW-0769">Symport</keyword>
<evidence type="ECO:0000256" key="2">
    <source>
        <dbReference type="ARBA" id="ARBA00006772"/>
    </source>
</evidence>